<dbReference type="PANTHER" id="PTHR43289">
    <property type="entry name" value="MITOGEN-ACTIVATED PROTEIN KINASE KINASE KINASE 20-RELATED"/>
    <property type="match status" value="1"/>
</dbReference>
<sequence length="424" mass="42664">MLGFAAGTPIAGRYLLVERLAASPGAQIWSAFDDVLGRPVAVKFFPTAAGDEHSLIALRARARAAARVSHPHLVGVLDVGEAFTVDGAPTPFVVLSLVDGELLGDRLTAESLSATEAAQIGAHVGQALTALHRRGLTHGEVDAGNVMLTATGAVLLGVVGSAQLGWDTEAASEYDDVRALGQLVESSVREVPAALAAVCERATRVGQTAGDLATAYAALTTAAPTPAVRPRYAPSRRRVGLAAVGLAGAVVAAGVGGVTAGALPSLLPTGAEPSEWAGSTPGSSPRSSAYTIPSGGTESPRPIGSTSPVSPGVTSPGQSTSPSPSTSTSPTPDPAVVKTALGALRDSVTAGRSLGEITAEFAQKLDSQIGDMLIDARLGKKITGKLQAFRNRVNLGGRSGDVTADRATALLAAADDVEKAEKAG</sequence>
<dbReference type="EC" id="2.7.11.1" evidence="4"/>
<dbReference type="Proteomes" id="UP001595816">
    <property type="component" value="Unassembled WGS sequence"/>
</dbReference>
<dbReference type="Gene3D" id="3.30.200.20">
    <property type="entry name" value="Phosphorylase Kinase, domain 1"/>
    <property type="match status" value="1"/>
</dbReference>
<feature type="region of interest" description="Disordered" evidence="11">
    <location>
        <begin position="271"/>
        <end position="335"/>
    </location>
</feature>
<dbReference type="Pfam" id="PF07714">
    <property type="entry name" value="PK_Tyr_Ser-Thr"/>
    <property type="match status" value="1"/>
</dbReference>
<dbReference type="Gene3D" id="1.10.510.10">
    <property type="entry name" value="Transferase(Phosphotransferase) domain 1"/>
    <property type="match status" value="1"/>
</dbReference>
<keyword evidence="8 13" id="KW-0418">Kinase</keyword>
<dbReference type="EMBL" id="JBHSAY010000015">
    <property type="protein sequence ID" value="MFC4134009.1"/>
    <property type="molecule type" value="Genomic_DNA"/>
</dbReference>
<dbReference type="RefSeq" id="WP_253761793.1">
    <property type="nucleotide sequence ID" value="NZ_JAMZDZ010000001.1"/>
</dbReference>
<accession>A0ABV8LVZ1</accession>
<feature type="compositionally biased region" description="Low complexity" evidence="11">
    <location>
        <begin position="304"/>
        <end position="330"/>
    </location>
</feature>
<dbReference type="PANTHER" id="PTHR43289:SF6">
    <property type="entry name" value="SERINE_THREONINE-PROTEIN KINASE NEKL-3"/>
    <property type="match status" value="1"/>
</dbReference>
<evidence type="ECO:0000256" key="4">
    <source>
        <dbReference type="ARBA" id="ARBA00012513"/>
    </source>
</evidence>
<name>A0ABV8LVZ1_9ACTN</name>
<evidence type="ECO:0000259" key="12">
    <source>
        <dbReference type="PROSITE" id="PS50011"/>
    </source>
</evidence>
<evidence type="ECO:0000256" key="5">
    <source>
        <dbReference type="ARBA" id="ARBA00022527"/>
    </source>
</evidence>
<comment type="caution">
    <text evidence="13">The sequence shown here is derived from an EMBL/GenBank/DDBJ whole genome shotgun (WGS) entry which is preliminary data.</text>
</comment>
<dbReference type="InterPro" id="IPR000719">
    <property type="entry name" value="Prot_kinase_dom"/>
</dbReference>
<keyword evidence="10" id="KW-0963">Cytoplasm</keyword>
<keyword evidence="9" id="KW-0067">ATP-binding</keyword>
<evidence type="ECO:0000256" key="6">
    <source>
        <dbReference type="ARBA" id="ARBA00022679"/>
    </source>
</evidence>
<evidence type="ECO:0000313" key="13">
    <source>
        <dbReference type="EMBL" id="MFC4134009.1"/>
    </source>
</evidence>
<evidence type="ECO:0000256" key="8">
    <source>
        <dbReference type="ARBA" id="ARBA00022777"/>
    </source>
</evidence>
<dbReference type="PROSITE" id="PS50011">
    <property type="entry name" value="PROTEIN_KINASE_DOM"/>
    <property type="match status" value="1"/>
</dbReference>
<dbReference type="InterPro" id="IPR011009">
    <property type="entry name" value="Kinase-like_dom_sf"/>
</dbReference>
<comment type="similarity">
    <text evidence="3">Belongs to the protein kinase superfamily. NEK Ser/Thr protein kinase family. NIMA subfamily.</text>
</comment>
<evidence type="ECO:0000256" key="3">
    <source>
        <dbReference type="ARBA" id="ARBA00010886"/>
    </source>
</evidence>
<evidence type="ECO:0000256" key="7">
    <source>
        <dbReference type="ARBA" id="ARBA00022741"/>
    </source>
</evidence>
<dbReference type="SMART" id="SM00220">
    <property type="entry name" value="S_TKc"/>
    <property type="match status" value="1"/>
</dbReference>
<evidence type="ECO:0000313" key="14">
    <source>
        <dbReference type="Proteomes" id="UP001595816"/>
    </source>
</evidence>
<evidence type="ECO:0000256" key="10">
    <source>
        <dbReference type="ARBA" id="ARBA00023212"/>
    </source>
</evidence>
<evidence type="ECO:0000256" key="1">
    <source>
        <dbReference type="ARBA" id="ARBA00004300"/>
    </source>
</evidence>
<feature type="compositionally biased region" description="Polar residues" evidence="11">
    <location>
        <begin position="280"/>
        <end position="297"/>
    </location>
</feature>
<keyword evidence="10" id="KW-0206">Cytoskeleton</keyword>
<evidence type="ECO:0000256" key="9">
    <source>
        <dbReference type="ARBA" id="ARBA00022840"/>
    </source>
</evidence>
<comment type="subcellular location">
    <subcellularLocation>
        <location evidence="1">Cytoplasm</location>
        <location evidence="1">Cytoskeleton</location>
        <location evidence="1">Microtubule organizing center</location>
        <location evidence="1">Centrosome</location>
    </subcellularLocation>
    <subcellularLocation>
        <location evidence="2">Cytoplasm</location>
        <location evidence="2">Cytoskeleton</location>
        <location evidence="2">Spindle pole</location>
    </subcellularLocation>
</comment>
<reference evidence="14" key="1">
    <citation type="journal article" date="2019" name="Int. J. Syst. Evol. Microbiol.">
        <title>The Global Catalogue of Microorganisms (GCM) 10K type strain sequencing project: providing services to taxonomists for standard genome sequencing and annotation.</title>
        <authorList>
            <consortium name="The Broad Institute Genomics Platform"/>
            <consortium name="The Broad Institute Genome Sequencing Center for Infectious Disease"/>
            <person name="Wu L."/>
            <person name="Ma J."/>
        </authorList>
    </citation>
    <scope>NUCLEOTIDE SEQUENCE [LARGE SCALE GENOMIC DNA]</scope>
    <source>
        <strain evidence="14">CGMCC 4.7289</strain>
    </source>
</reference>
<evidence type="ECO:0000256" key="2">
    <source>
        <dbReference type="ARBA" id="ARBA00004647"/>
    </source>
</evidence>
<evidence type="ECO:0000256" key="11">
    <source>
        <dbReference type="SAM" id="MobiDB-lite"/>
    </source>
</evidence>
<organism evidence="13 14">
    <name type="scientific">Hamadaea flava</name>
    <dbReference type="NCBI Taxonomy" id="1742688"/>
    <lineage>
        <taxon>Bacteria</taxon>
        <taxon>Bacillati</taxon>
        <taxon>Actinomycetota</taxon>
        <taxon>Actinomycetes</taxon>
        <taxon>Micromonosporales</taxon>
        <taxon>Micromonosporaceae</taxon>
        <taxon>Hamadaea</taxon>
    </lineage>
</organism>
<keyword evidence="6" id="KW-0808">Transferase</keyword>
<feature type="domain" description="Protein kinase" evidence="12">
    <location>
        <begin position="14"/>
        <end position="424"/>
    </location>
</feature>
<dbReference type="SUPFAM" id="SSF56112">
    <property type="entry name" value="Protein kinase-like (PK-like)"/>
    <property type="match status" value="1"/>
</dbReference>
<keyword evidence="14" id="KW-1185">Reference proteome</keyword>
<keyword evidence="7" id="KW-0547">Nucleotide-binding</keyword>
<keyword evidence="5" id="KW-0723">Serine/threonine-protein kinase</keyword>
<proteinExistence type="inferred from homology"/>
<protein>
    <recommendedName>
        <fullName evidence="4">non-specific serine/threonine protein kinase</fullName>
        <ecNumber evidence="4">2.7.11.1</ecNumber>
    </recommendedName>
</protein>
<gene>
    <name evidence="13" type="ORF">ACFOZ4_25650</name>
</gene>
<dbReference type="InterPro" id="IPR001245">
    <property type="entry name" value="Ser-Thr/Tyr_kinase_cat_dom"/>
</dbReference>
<dbReference type="GO" id="GO:0016301">
    <property type="term" value="F:kinase activity"/>
    <property type="evidence" value="ECO:0007669"/>
    <property type="project" value="UniProtKB-KW"/>
</dbReference>